<feature type="compositionally biased region" description="Low complexity" evidence="1">
    <location>
        <begin position="175"/>
        <end position="191"/>
    </location>
</feature>
<organism evidence="2 3">
    <name type="scientific">Parashewanella curva</name>
    <dbReference type="NCBI Taxonomy" id="2338552"/>
    <lineage>
        <taxon>Bacteria</taxon>
        <taxon>Pseudomonadati</taxon>
        <taxon>Pseudomonadota</taxon>
        <taxon>Gammaproteobacteria</taxon>
        <taxon>Alteromonadales</taxon>
        <taxon>Shewanellaceae</taxon>
        <taxon>Parashewanella</taxon>
    </lineage>
</organism>
<dbReference type="EMBL" id="QZEI01000019">
    <property type="protein sequence ID" value="RLV60226.1"/>
    <property type="molecule type" value="Genomic_DNA"/>
</dbReference>
<evidence type="ECO:0000313" key="2">
    <source>
        <dbReference type="EMBL" id="RLV60226.1"/>
    </source>
</evidence>
<reference evidence="2 3" key="1">
    <citation type="submission" date="2018-09" db="EMBL/GenBank/DDBJ databases">
        <title>Phylogeny of the Shewanellaceae, and recommendation for two new genera, Pseudoshewanella and Parashewanella.</title>
        <authorList>
            <person name="Wang G."/>
        </authorList>
    </citation>
    <scope>NUCLEOTIDE SEQUENCE [LARGE SCALE GENOMIC DNA]</scope>
    <source>
        <strain evidence="2 3">C51</strain>
    </source>
</reference>
<feature type="region of interest" description="Disordered" evidence="1">
    <location>
        <begin position="119"/>
        <end position="145"/>
    </location>
</feature>
<protein>
    <submittedName>
        <fullName evidence="2">Uncharacterized protein</fullName>
    </submittedName>
</protein>
<gene>
    <name evidence="2" type="ORF">D5018_08155</name>
</gene>
<dbReference type="Proteomes" id="UP000281474">
    <property type="component" value="Unassembled WGS sequence"/>
</dbReference>
<evidence type="ECO:0000256" key="1">
    <source>
        <dbReference type="SAM" id="MobiDB-lite"/>
    </source>
</evidence>
<feature type="compositionally biased region" description="Polar residues" evidence="1">
    <location>
        <begin position="128"/>
        <end position="138"/>
    </location>
</feature>
<sequence length="237" mass="26345">MAVSQSCTVIHPTYKTNKDGDYCATKISVADLRNLENETKTVEITQPDCTFKQFNVALTLASQGRRNKKIICQFFEIRSEAEAPSLASSTRQSELLISSLNKQATITINSNTQLKSRLVNQLKKKSQRTNSSNRTPVQLSAARPQINSIESPSSVISSEVLEQNKVTKKAQSKPKSSGRSYTSNTSSSSKSSWFSWGWFSQYFLKRIVYAAGAAFGVLVFSSSQEPMGYFCKKSDKF</sequence>
<feature type="region of interest" description="Disordered" evidence="1">
    <location>
        <begin position="166"/>
        <end position="191"/>
    </location>
</feature>
<dbReference type="AlphaFoldDB" id="A0A3L8PXS7"/>
<dbReference type="RefSeq" id="WP_121838513.1">
    <property type="nucleotide sequence ID" value="NZ_ML014768.1"/>
</dbReference>
<comment type="caution">
    <text evidence="2">The sequence shown here is derived from an EMBL/GenBank/DDBJ whole genome shotgun (WGS) entry which is preliminary data.</text>
</comment>
<accession>A0A3L8PXS7</accession>
<keyword evidence="3" id="KW-1185">Reference proteome</keyword>
<proteinExistence type="predicted"/>
<evidence type="ECO:0000313" key="3">
    <source>
        <dbReference type="Proteomes" id="UP000281474"/>
    </source>
</evidence>
<name>A0A3L8PXS7_9GAMM</name>